<reference evidence="1 2" key="1">
    <citation type="submission" date="2020-02" db="EMBL/GenBank/DDBJ databases">
        <authorList>
            <person name="Ferguson B K."/>
        </authorList>
    </citation>
    <scope>NUCLEOTIDE SEQUENCE [LARGE SCALE GENOMIC DNA]</scope>
</reference>
<dbReference type="Proteomes" id="UP000479190">
    <property type="component" value="Unassembled WGS sequence"/>
</dbReference>
<keyword evidence="2" id="KW-1185">Reference proteome</keyword>
<sequence>MPEEAPDNPFLDELFFFHEFNAALADEKDSSAPGMDGIGFDAIKRLLLKYKLLLLDIFNKMYSQATFPDSWREAFVIFIGKAKGSGLRPISLTSCFCNLVETLVRNRLQWWAETNNWLPRSQHGFRKGFSCSDNLTGLLLRAEEVLSTGRESRLLRGHTLLASPPELDIFFRTRCLVPSCECGSRFFRRWQVPNLLCRLHLLSVVLASGATL</sequence>
<name>A0A6H5J0X5_9HYME</name>
<proteinExistence type="predicted"/>
<accession>A0A6H5J0X5</accession>
<evidence type="ECO:0000313" key="2">
    <source>
        <dbReference type="Proteomes" id="UP000479190"/>
    </source>
</evidence>
<dbReference type="AlphaFoldDB" id="A0A6H5J0X5"/>
<evidence type="ECO:0008006" key="3">
    <source>
        <dbReference type="Google" id="ProtNLM"/>
    </source>
</evidence>
<organism evidence="1 2">
    <name type="scientific">Trichogramma brassicae</name>
    <dbReference type="NCBI Taxonomy" id="86971"/>
    <lineage>
        <taxon>Eukaryota</taxon>
        <taxon>Metazoa</taxon>
        <taxon>Ecdysozoa</taxon>
        <taxon>Arthropoda</taxon>
        <taxon>Hexapoda</taxon>
        <taxon>Insecta</taxon>
        <taxon>Pterygota</taxon>
        <taxon>Neoptera</taxon>
        <taxon>Endopterygota</taxon>
        <taxon>Hymenoptera</taxon>
        <taxon>Apocrita</taxon>
        <taxon>Proctotrupomorpha</taxon>
        <taxon>Chalcidoidea</taxon>
        <taxon>Trichogrammatidae</taxon>
        <taxon>Trichogramma</taxon>
    </lineage>
</organism>
<dbReference type="PANTHER" id="PTHR19446">
    <property type="entry name" value="REVERSE TRANSCRIPTASES"/>
    <property type="match status" value="1"/>
</dbReference>
<dbReference type="EMBL" id="CADCXV010001283">
    <property type="protein sequence ID" value="CAB0043245.1"/>
    <property type="molecule type" value="Genomic_DNA"/>
</dbReference>
<gene>
    <name evidence="1" type="ORF">TBRA_LOCUS14833</name>
</gene>
<evidence type="ECO:0000313" key="1">
    <source>
        <dbReference type="EMBL" id="CAB0043245.1"/>
    </source>
</evidence>
<protein>
    <recommendedName>
        <fullName evidence="3">Reverse transcriptase domain-containing protein</fullName>
    </recommendedName>
</protein>
<dbReference type="OrthoDB" id="2304183at2759"/>